<evidence type="ECO:0000313" key="2">
    <source>
        <dbReference type="WBParaSite" id="RSKR_0000331500.1"/>
    </source>
</evidence>
<accession>A0AC35TQJ4</accession>
<evidence type="ECO:0000313" key="1">
    <source>
        <dbReference type="Proteomes" id="UP000095286"/>
    </source>
</evidence>
<dbReference type="WBParaSite" id="RSKR_0000331500.1">
    <property type="protein sequence ID" value="RSKR_0000331500.1"/>
    <property type="gene ID" value="RSKR_0000331500"/>
</dbReference>
<name>A0AC35TQJ4_9BILA</name>
<reference evidence="2" key="1">
    <citation type="submission" date="2016-11" db="UniProtKB">
        <authorList>
            <consortium name="WormBaseParasite"/>
        </authorList>
    </citation>
    <scope>IDENTIFICATION</scope>
    <source>
        <strain evidence="2">KR3021</strain>
    </source>
</reference>
<protein>
    <submittedName>
        <fullName evidence="2">Septin-type G domain-containing protein</fullName>
    </submittedName>
</protein>
<organism evidence="1 2">
    <name type="scientific">Rhabditophanes sp. KR3021</name>
    <dbReference type="NCBI Taxonomy" id="114890"/>
    <lineage>
        <taxon>Eukaryota</taxon>
        <taxon>Metazoa</taxon>
        <taxon>Ecdysozoa</taxon>
        <taxon>Nematoda</taxon>
        <taxon>Chromadorea</taxon>
        <taxon>Rhabditida</taxon>
        <taxon>Tylenchina</taxon>
        <taxon>Panagrolaimomorpha</taxon>
        <taxon>Strongyloidoidea</taxon>
        <taxon>Alloionematidae</taxon>
        <taxon>Rhabditophanes</taxon>
    </lineage>
</organism>
<proteinExistence type="predicted"/>
<dbReference type="Proteomes" id="UP000095286">
    <property type="component" value="Unplaced"/>
</dbReference>
<sequence length="441" mass="50541">MIIFVDVNGAHKIQLEVAQNEKIETVKRIATFICEGGLQIYISEPNKTEKTCVEVRSSDTLYMAKMKYLQQTNRDLGNAIFMCNEWDAIPDSASVSSSMVVVSGDPEKNVRKEVDLLVESARLEESMIVVPTTTPDTSNSLSFEQNIVVVDEVIETSANEAMIVNAVYIVPDQDLVYESLKSPTSDPYYIEKKYVRIEAKGITEKYIYLNKENKDVIKFNLVDVPGFKETNNISEYLNTISNYIDGRNSPARLNGQQNQLDACLYFLSPHNNCLSEIDKIIMLTIHKKVNIIPIIAKTDIMKFDSIPLVKASIGYDLTANDIETYCFDKQNTGTKTNEPYGIYSHEFFEVAQLIIRHRVMRKNGLRTLPYMYHKEEKQINNYYQLRHHLISTDMLNLIKTTKDKIDLQKNQSFETYGTDSMELLTEDSNSRGRSLEYILRK</sequence>